<evidence type="ECO:0000313" key="2">
    <source>
        <dbReference type="EMBL" id="MFM9413472.1"/>
    </source>
</evidence>
<feature type="transmembrane region" description="Helical" evidence="1">
    <location>
        <begin position="65"/>
        <end position="86"/>
    </location>
</feature>
<evidence type="ECO:0000256" key="1">
    <source>
        <dbReference type="SAM" id="Phobius"/>
    </source>
</evidence>
<keyword evidence="1" id="KW-0812">Transmembrane</keyword>
<accession>A0ABW9GXX8</accession>
<dbReference type="EMBL" id="JBJUVG010000003">
    <property type="protein sequence ID" value="MFM9413472.1"/>
    <property type="molecule type" value="Genomic_DNA"/>
</dbReference>
<keyword evidence="3" id="KW-1185">Reference proteome</keyword>
<gene>
    <name evidence="2" type="ORF">ACKQTC_03725</name>
</gene>
<evidence type="ECO:0000313" key="3">
    <source>
        <dbReference type="Proteomes" id="UP001631949"/>
    </source>
</evidence>
<feature type="transmembrane region" description="Helical" evidence="1">
    <location>
        <begin position="37"/>
        <end position="58"/>
    </location>
</feature>
<dbReference type="RefSeq" id="WP_408977086.1">
    <property type="nucleotide sequence ID" value="NZ_JBJUVG010000003.1"/>
</dbReference>
<proteinExistence type="predicted"/>
<name>A0ABW9GXX8_9FIRM</name>
<sequence length="87" mass="9444">MRTVGKNVERWTLVLGLAALVVSFIFKEAWIGAFRPIGFTSLVICPLLGLVGLVGSIFHKNILFAFLNGLLALSFFLIMGIGYSLLG</sequence>
<feature type="transmembrane region" description="Helical" evidence="1">
    <location>
        <begin position="12"/>
        <end position="31"/>
    </location>
</feature>
<comment type="caution">
    <text evidence="2">The sequence shown here is derived from an EMBL/GenBank/DDBJ whole genome shotgun (WGS) entry which is preliminary data.</text>
</comment>
<dbReference type="Proteomes" id="UP001631949">
    <property type="component" value="Unassembled WGS sequence"/>
</dbReference>
<protein>
    <submittedName>
        <fullName evidence="2">Uncharacterized protein</fullName>
    </submittedName>
</protein>
<reference evidence="2 3" key="1">
    <citation type="journal article" date="2016" name="Int. J. Syst. Evol. Microbiol.">
        <title>Peptococcus simiae sp. nov., isolated from rhesus macaque faeces and emended description of the genus Peptococcus.</title>
        <authorList>
            <person name="Shkoporov A.N."/>
            <person name="Efimov B.A."/>
            <person name="Kondova I."/>
            <person name="Ouwerling B."/>
            <person name="Chaplin A.V."/>
            <person name="Shcherbakova V.A."/>
            <person name="Langermans J.A.M."/>
        </authorList>
    </citation>
    <scope>NUCLEOTIDE SEQUENCE [LARGE SCALE GENOMIC DNA]</scope>
    <source>
        <strain evidence="2 3">M108</strain>
    </source>
</reference>
<keyword evidence="1" id="KW-0472">Membrane</keyword>
<organism evidence="2 3">
    <name type="scientific">Peptococcus simiae</name>
    <dbReference type="NCBI Taxonomy" id="1643805"/>
    <lineage>
        <taxon>Bacteria</taxon>
        <taxon>Bacillati</taxon>
        <taxon>Bacillota</taxon>
        <taxon>Clostridia</taxon>
        <taxon>Eubacteriales</taxon>
        <taxon>Peptococcaceae</taxon>
        <taxon>Peptococcus</taxon>
    </lineage>
</organism>
<keyword evidence="1" id="KW-1133">Transmembrane helix</keyword>